<name>Q7NLY0_GLOVI</name>
<dbReference type="EMBL" id="BA000045">
    <property type="protein sequence ID" value="BAC88930.1"/>
    <property type="molecule type" value="Genomic_DNA"/>
</dbReference>
<reference evidence="1 2" key="2">
    <citation type="journal article" date="2003" name="DNA Res.">
        <title>Complete genome structure of Gloeobacter violaceus PCC 7421, a cyanobacterium that lacks thylakoids (supplement).</title>
        <authorList>
            <person name="Nakamura Y."/>
            <person name="Kaneko T."/>
            <person name="Sato S."/>
            <person name="Mimuro M."/>
            <person name="Miyashita H."/>
            <person name="Tsuchiya T."/>
            <person name="Sasamoto S."/>
            <person name="Watanabe A."/>
            <person name="Kawashima K."/>
            <person name="Kishida Y."/>
            <person name="Kiyokawa C."/>
            <person name="Kohara M."/>
            <person name="Matsumoto M."/>
            <person name="Matsuno A."/>
            <person name="Nakazaki N."/>
            <person name="Shimpo S."/>
            <person name="Takeuchi C."/>
            <person name="Yamada M."/>
            <person name="Tabata S."/>
        </authorList>
    </citation>
    <scope>NUCLEOTIDE SEQUENCE [LARGE SCALE GENOMIC DNA]</scope>
    <source>
        <strain evidence="2">ATCC 29082 / PCC 7421</strain>
    </source>
</reference>
<proteinExistence type="predicted"/>
<dbReference type="InParanoid" id="Q7NLY0"/>
<keyword evidence="2" id="KW-1185">Reference proteome</keyword>
<reference evidence="1 2" key="1">
    <citation type="journal article" date="2003" name="DNA Res.">
        <title>Complete genome structure of Gloeobacter violaceus PCC 7421, a cyanobacterium that lacks thylakoids.</title>
        <authorList>
            <person name="Nakamura Y."/>
            <person name="Kaneko T."/>
            <person name="Sato S."/>
            <person name="Mimuro M."/>
            <person name="Miyashita H."/>
            <person name="Tsuchiya T."/>
            <person name="Sasamoto S."/>
            <person name="Watanabe A."/>
            <person name="Kawashima K."/>
            <person name="Kishida Y."/>
            <person name="Kiyokawa C."/>
            <person name="Kohara M."/>
            <person name="Matsumoto M."/>
            <person name="Matsuno A."/>
            <person name="Nakazaki N."/>
            <person name="Shimpo S."/>
            <person name="Takeuchi C."/>
            <person name="Yamada M."/>
            <person name="Tabata S."/>
        </authorList>
    </citation>
    <scope>NUCLEOTIDE SEQUENCE [LARGE SCALE GENOMIC DNA]</scope>
    <source>
        <strain evidence="2">ATCC 29082 / PCC 7421</strain>
    </source>
</reference>
<dbReference type="HOGENOM" id="CLU_2633076_0_0_3"/>
<evidence type="ECO:0000313" key="1">
    <source>
        <dbReference type="EMBL" id="BAC88930.1"/>
    </source>
</evidence>
<dbReference type="AlphaFoldDB" id="Q7NLY0"/>
<organism evidence="1 2">
    <name type="scientific">Gloeobacter violaceus (strain ATCC 29082 / PCC 7421)</name>
    <dbReference type="NCBI Taxonomy" id="251221"/>
    <lineage>
        <taxon>Bacteria</taxon>
        <taxon>Bacillati</taxon>
        <taxon>Cyanobacteriota</taxon>
        <taxon>Cyanophyceae</taxon>
        <taxon>Gloeobacterales</taxon>
        <taxon>Gloeobacteraceae</taxon>
        <taxon>Gloeobacter</taxon>
    </lineage>
</organism>
<dbReference type="EnsemblBacteria" id="BAC88930">
    <property type="protein sequence ID" value="BAC88930"/>
    <property type="gene ID" value="BAC88930"/>
</dbReference>
<dbReference type="KEGG" id="gvi:gsl0989"/>
<sequence length="77" mass="8474">MASHLQKLQLATLCPHCGRSTEWHCTLTLLWESCPTDGLIELFALPLAKTVAPESVGEPRPQRLMGFAECPETARLA</sequence>
<protein>
    <submittedName>
        <fullName evidence="1">Gsl0989 protein</fullName>
    </submittedName>
</protein>
<dbReference type="Proteomes" id="UP000000557">
    <property type="component" value="Chromosome"/>
</dbReference>
<accession>Q7NLY0</accession>
<evidence type="ECO:0000313" key="2">
    <source>
        <dbReference type="Proteomes" id="UP000000557"/>
    </source>
</evidence>
<dbReference type="OrthoDB" id="9960941at2"/>
<gene>
    <name evidence="1" type="ordered locus">gsl0989</name>
</gene>